<keyword evidence="5" id="KW-1185">Reference proteome</keyword>
<accession>A0AAV1MBT1</accession>
<reference evidence="4 5" key="1">
    <citation type="submission" date="2023-11" db="EMBL/GenBank/DDBJ databases">
        <authorList>
            <person name="Hedman E."/>
            <person name="Englund M."/>
            <person name="Stromberg M."/>
            <person name="Nyberg Akerstrom W."/>
            <person name="Nylinder S."/>
            <person name="Jareborg N."/>
            <person name="Kallberg Y."/>
            <person name="Kronander E."/>
        </authorList>
    </citation>
    <scope>NUCLEOTIDE SEQUENCE [LARGE SCALE GENOMIC DNA]</scope>
</reference>
<evidence type="ECO:0000313" key="4">
    <source>
        <dbReference type="EMBL" id="CAK1604162.1"/>
    </source>
</evidence>
<gene>
    <name evidence="4" type="ORF">PARMNEM_LOCUS22429</name>
</gene>
<evidence type="ECO:0000256" key="1">
    <source>
        <dbReference type="ARBA" id="ARBA00022729"/>
    </source>
</evidence>
<comment type="caution">
    <text evidence="4">The sequence shown here is derived from an EMBL/GenBank/DDBJ whole genome shotgun (WGS) entry which is preliminary data.</text>
</comment>
<keyword evidence="3" id="KW-0812">Transmembrane</keyword>
<feature type="transmembrane region" description="Helical" evidence="3">
    <location>
        <begin position="6"/>
        <end position="28"/>
    </location>
</feature>
<name>A0AAV1MBT1_9NEOP</name>
<dbReference type="PROSITE" id="PS51155">
    <property type="entry name" value="CHIT_BIND_RR_2"/>
    <property type="match status" value="1"/>
</dbReference>
<proteinExistence type="predicted"/>
<evidence type="ECO:0000256" key="2">
    <source>
        <dbReference type="PROSITE-ProRule" id="PRU00497"/>
    </source>
</evidence>
<keyword evidence="1" id="KW-0732">Signal</keyword>
<dbReference type="EMBL" id="CAVLGL010000159">
    <property type="protein sequence ID" value="CAK1604162.1"/>
    <property type="molecule type" value="Genomic_DNA"/>
</dbReference>
<protein>
    <submittedName>
        <fullName evidence="4">Uncharacterized protein</fullName>
    </submittedName>
</protein>
<dbReference type="GO" id="GO:0042302">
    <property type="term" value="F:structural constituent of cuticle"/>
    <property type="evidence" value="ECO:0007669"/>
    <property type="project" value="UniProtKB-UniRule"/>
</dbReference>
<keyword evidence="2" id="KW-0193">Cuticle</keyword>
<organism evidence="4 5">
    <name type="scientific">Parnassius mnemosyne</name>
    <name type="common">clouded apollo</name>
    <dbReference type="NCBI Taxonomy" id="213953"/>
    <lineage>
        <taxon>Eukaryota</taxon>
        <taxon>Metazoa</taxon>
        <taxon>Ecdysozoa</taxon>
        <taxon>Arthropoda</taxon>
        <taxon>Hexapoda</taxon>
        <taxon>Insecta</taxon>
        <taxon>Pterygota</taxon>
        <taxon>Neoptera</taxon>
        <taxon>Endopterygota</taxon>
        <taxon>Lepidoptera</taxon>
        <taxon>Glossata</taxon>
        <taxon>Ditrysia</taxon>
        <taxon>Papilionoidea</taxon>
        <taxon>Papilionidae</taxon>
        <taxon>Parnassiinae</taxon>
        <taxon>Parnassini</taxon>
        <taxon>Parnassius</taxon>
        <taxon>Driopa</taxon>
    </lineage>
</organism>
<dbReference type="Pfam" id="PF00379">
    <property type="entry name" value="Chitin_bind_4"/>
    <property type="match status" value="1"/>
</dbReference>
<sequence>MKPQPLLISFLTITYNSIIFQIVSVLLLTSTSLSSPAVEGQPRPQDIRYDMEMANMPNSYKFSYDSGDGTSRSEQGSILNPGTPDAALNVLGTVRWFDDKGQLYEMTYTAGKRGYRTSIKIIS</sequence>
<evidence type="ECO:0000313" key="5">
    <source>
        <dbReference type="Proteomes" id="UP001314205"/>
    </source>
</evidence>
<keyword evidence="3" id="KW-0472">Membrane</keyword>
<dbReference type="AlphaFoldDB" id="A0AAV1MBT1"/>
<keyword evidence="3" id="KW-1133">Transmembrane helix</keyword>
<evidence type="ECO:0000256" key="3">
    <source>
        <dbReference type="SAM" id="Phobius"/>
    </source>
</evidence>
<dbReference type="InterPro" id="IPR000618">
    <property type="entry name" value="Insect_cuticle"/>
</dbReference>
<dbReference type="Proteomes" id="UP001314205">
    <property type="component" value="Unassembled WGS sequence"/>
</dbReference>